<feature type="transmembrane region" description="Helical" evidence="1">
    <location>
        <begin position="48"/>
        <end position="68"/>
    </location>
</feature>
<evidence type="ECO:0000313" key="3">
    <source>
        <dbReference type="Proteomes" id="UP000095564"/>
    </source>
</evidence>
<dbReference type="Proteomes" id="UP000095564">
    <property type="component" value="Unassembled WGS sequence"/>
</dbReference>
<dbReference type="RefSeq" id="WP_055159245.1">
    <property type="nucleotide sequence ID" value="NZ_CZAU01000002.1"/>
</dbReference>
<evidence type="ECO:0000256" key="1">
    <source>
        <dbReference type="SAM" id="Phobius"/>
    </source>
</evidence>
<reference evidence="2 3" key="1">
    <citation type="submission" date="2015-09" db="EMBL/GenBank/DDBJ databases">
        <authorList>
            <consortium name="Pathogen Informatics"/>
        </authorList>
    </citation>
    <scope>NUCLEOTIDE SEQUENCE [LARGE SCALE GENOMIC DNA]</scope>
    <source>
        <strain evidence="2 3">2789STDY5834908</strain>
    </source>
</reference>
<dbReference type="AlphaFoldDB" id="A0A174JPJ8"/>
<organism evidence="2 3">
    <name type="scientific">Anaerostipes hadrus</name>
    <dbReference type="NCBI Taxonomy" id="649756"/>
    <lineage>
        <taxon>Bacteria</taxon>
        <taxon>Bacillati</taxon>
        <taxon>Bacillota</taxon>
        <taxon>Clostridia</taxon>
        <taxon>Lachnospirales</taxon>
        <taxon>Lachnospiraceae</taxon>
        <taxon>Anaerostipes</taxon>
    </lineage>
</organism>
<name>A0A174JPJ8_ANAHA</name>
<keyword evidence="1" id="KW-0472">Membrane</keyword>
<keyword evidence="1" id="KW-1133">Transmembrane helix</keyword>
<keyword evidence="1" id="KW-0812">Transmembrane</keyword>
<accession>A0A174JPJ8</accession>
<protein>
    <recommendedName>
        <fullName evidence="4">TrbC/VIRB2 family protein</fullName>
    </recommendedName>
</protein>
<proteinExistence type="predicted"/>
<sequence>MNKIKEHAKYLAFSFISFFNLIIIPSFAGDEQQAVKEVDKLIDKLYAVVGYAGTLIAIYACGMLIFSFKSENYDAVGKHIMQLCVAITLIGLKTFMN</sequence>
<evidence type="ECO:0000313" key="2">
    <source>
        <dbReference type="EMBL" id="CUO99090.1"/>
    </source>
</evidence>
<evidence type="ECO:0008006" key="4">
    <source>
        <dbReference type="Google" id="ProtNLM"/>
    </source>
</evidence>
<feature type="transmembrane region" description="Helical" evidence="1">
    <location>
        <begin position="7"/>
        <end position="28"/>
    </location>
</feature>
<dbReference type="EMBL" id="CZAU01000002">
    <property type="protein sequence ID" value="CUO99090.1"/>
    <property type="molecule type" value="Genomic_DNA"/>
</dbReference>
<gene>
    <name evidence="2" type="ORF">ERS852520_00362</name>
</gene>